<proteinExistence type="predicted"/>
<dbReference type="EMBL" id="WTUX01000019">
    <property type="protein sequence ID" value="MZR14738.1"/>
    <property type="molecule type" value="Genomic_DNA"/>
</dbReference>
<gene>
    <name evidence="1" type="ORF">GQE99_17085</name>
</gene>
<accession>A0A845M7T5</accession>
<dbReference type="AlphaFoldDB" id="A0A845M7T5"/>
<evidence type="ECO:0000313" key="2">
    <source>
        <dbReference type="Proteomes" id="UP000467322"/>
    </source>
</evidence>
<dbReference type="PANTHER" id="PTHR30050:SF5">
    <property type="entry name" value="DNAA REGULATORY INACTIVATOR HDA"/>
    <property type="match status" value="1"/>
</dbReference>
<comment type="caution">
    <text evidence="1">The sequence shown here is derived from an EMBL/GenBank/DDBJ whole genome shotgun (WGS) entry which is preliminary data.</text>
</comment>
<dbReference type="RefSeq" id="WP_161352839.1">
    <property type="nucleotide sequence ID" value="NZ_WTUX01000019.1"/>
</dbReference>
<dbReference type="GO" id="GO:0003688">
    <property type="term" value="F:DNA replication origin binding"/>
    <property type="evidence" value="ECO:0007669"/>
    <property type="project" value="TreeGrafter"/>
</dbReference>
<dbReference type="Gene3D" id="3.40.50.300">
    <property type="entry name" value="P-loop containing nucleotide triphosphate hydrolases"/>
    <property type="match status" value="1"/>
</dbReference>
<keyword evidence="2" id="KW-1185">Reference proteome</keyword>
<dbReference type="GO" id="GO:0005886">
    <property type="term" value="C:plasma membrane"/>
    <property type="evidence" value="ECO:0007669"/>
    <property type="project" value="TreeGrafter"/>
</dbReference>
<sequence>MAKQLTFDLPVRTSRDRGDFFVADSNAVALAAVEGWRDWPGRKLVLTGPNGSGKSHLAQVWAALSGAAIVPAAQLPALDTAALAGHSVAVEDADRVAGLAEAEAALFHLHNLVLAEGGSLLLTSRAAPSRWGLDLPDLASRIEGTPMVALEAPDEALISAVLVKLFDDRQIAVAPNVIAYLAPRLPRSLAAAQDFVIRLDALALAEKRDVTRALAARLLDSDGPEGA</sequence>
<dbReference type="PANTHER" id="PTHR30050">
    <property type="entry name" value="CHROMOSOMAL REPLICATION INITIATOR PROTEIN DNAA"/>
    <property type="match status" value="1"/>
</dbReference>
<dbReference type="GO" id="GO:0006270">
    <property type="term" value="P:DNA replication initiation"/>
    <property type="evidence" value="ECO:0007669"/>
    <property type="project" value="TreeGrafter"/>
</dbReference>
<protein>
    <submittedName>
        <fullName evidence="1">Chromosomal replication initiator DnaA</fullName>
    </submittedName>
</protein>
<dbReference type="InterPro" id="IPR027417">
    <property type="entry name" value="P-loop_NTPase"/>
</dbReference>
<evidence type="ECO:0000313" key="1">
    <source>
        <dbReference type="EMBL" id="MZR14738.1"/>
    </source>
</evidence>
<dbReference type="Proteomes" id="UP000467322">
    <property type="component" value="Unassembled WGS sequence"/>
</dbReference>
<organism evidence="1 2">
    <name type="scientific">Maritimibacter harenae</name>
    <dbReference type="NCBI Taxonomy" id="2606218"/>
    <lineage>
        <taxon>Bacteria</taxon>
        <taxon>Pseudomonadati</taxon>
        <taxon>Pseudomonadota</taxon>
        <taxon>Alphaproteobacteria</taxon>
        <taxon>Rhodobacterales</taxon>
        <taxon>Roseobacteraceae</taxon>
        <taxon>Maritimibacter</taxon>
    </lineage>
</organism>
<reference evidence="1 2" key="1">
    <citation type="submission" date="2019-12" db="EMBL/GenBank/DDBJ databases">
        <title>Maritimibacter sp. nov. sp. isolated from sea sand.</title>
        <authorList>
            <person name="Kim J."/>
            <person name="Jeong S.E."/>
            <person name="Jung H.S."/>
            <person name="Jeon C.O."/>
        </authorList>
    </citation>
    <scope>NUCLEOTIDE SEQUENCE [LARGE SCALE GENOMIC DNA]</scope>
    <source>
        <strain evidence="1 2">DP07</strain>
    </source>
</reference>
<dbReference type="Gene3D" id="1.10.8.60">
    <property type="match status" value="1"/>
</dbReference>
<name>A0A845M7T5_9RHOB</name>
<dbReference type="SUPFAM" id="SSF52540">
    <property type="entry name" value="P-loop containing nucleoside triphosphate hydrolases"/>
    <property type="match status" value="1"/>
</dbReference>